<keyword evidence="2" id="KW-1185">Reference proteome</keyword>
<dbReference type="KEGG" id="masz:C9I28_17955"/>
<protein>
    <submittedName>
        <fullName evidence="1">Uncharacterized protein</fullName>
    </submittedName>
</protein>
<evidence type="ECO:0000313" key="2">
    <source>
        <dbReference type="Proteomes" id="UP000240505"/>
    </source>
</evidence>
<proteinExistence type="predicted"/>
<gene>
    <name evidence="1" type="ORF">C9I28_17955</name>
</gene>
<dbReference type="EMBL" id="CP028324">
    <property type="protein sequence ID" value="AVR97318.1"/>
    <property type="molecule type" value="Genomic_DNA"/>
</dbReference>
<name>A0A2R4CCV7_9BURK</name>
<sequence length="98" mass="11282">MTNELIESFIEKWLEFDLQVRQKEGVNELLYEELVELLSEINASLEGKDSIPKNLAEIFVDMYGALASSAEMYEDMTQQRVYEIASRLCDHARDICTG</sequence>
<dbReference type="OrthoDB" id="7036960at2"/>
<dbReference type="AlphaFoldDB" id="A0A2R4CCV7"/>
<reference evidence="1 2" key="1">
    <citation type="submission" date="2018-03" db="EMBL/GenBank/DDBJ databases">
        <title>Massilia armeniaca sp. nov., isolated from desert soil.</title>
        <authorList>
            <person name="Huang H."/>
            <person name="Ren M."/>
        </authorList>
    </citation>
    <scope>NUCLEOTIDE SEQUENCE [LARGE SCALE GENOMIC DNA]</scope>
    <source>
        <strain evidence="1 2">ZMN-3</strain>
    </source>
</reference>
<dbReference type="Proteomes" id="UP000240505">
    <property type="component" value="Chromosome"/>
</dbReference>
<dbReference type="RefSeq" id="WP_107142663.1">
    <property type="nucleotide sequence ID" value="NZ_CP028324.1"/>
</dbReference>
<accession>A0A2R4CCV7</accession>
<evidence type="ECO:0000313" key="1">
    <source>
        <dbReference type="EMBL" id="AVR97318.1"/>
    </source>
</evidence>
<organism evidence="1 2">
    <name type="scientific">Pseudoduganella armeniaca</name>
    <dbReference type="NCBI Taxonomy" id="2072590"/>
    <lineage>
        <taxon>Bacteria</taxon>
        <taxon>Pseudomonadati</taxon>
        <taxon>Pseudomonadota</taxon>
        <taxon>Betaproteobacteria</taxon>
        <taxon>Burkholderiales</taxon>
        <taxon>Oxalobacteraceae</taxon>
        <taxon>Telluria group</taxon>
        <taxon>Pseudoduganella</taxon>
    </lineage>
</organism>